<comment type="subcellular location">
    <subcellularLocation>
        <location evidence="1">Cell membrane</location>
        <topology evidence="1">Multi-pass membrane protein</topology>
    </subcellularLocation>
</comment>
<feature type="transmembrane region" description="Helical" evidence="5">
    <location>
        <begin position="299"/>
        <end position="318"/>
    </location>
</feature>
<dbReference type="PANTHER" id="PTHR23508:SF10">
    <property type="entry name" value="CARBOXYLIC ACID TRANSPORTER PROTEIN HOMOLOG"/>
    <property type="match status" value="1"/>
</dbReference>
<reference evidence="7 8" key="1">
    <citation type="submission" date="2023-10" db="EMBL/GenBank/DDBJ databases">
        <title>Saccharopolyspora sp. nov., isolated from mangrove soil.</title>
        <authorList>
            <person name="Lu Y."/>
            <person name="Liu W."/>
        </authorList>
    </citation>
    <scope>NUCLEOTIDE SEQUENCE [LARGE SCALE GENOMIC DNA]</scope>
    <source>
        <strain evidence="7 8">S2-29</strain>
    </source>
</reference>
<dbReference type="InterPro" id="IPR011701">
    <property type="entry name" value="MFS"/>
</dbReference>
<protein>
    <submittedName>
        <fullName evidence="7">MFS transporter</fullName>
    </submittedName>
</protein>
<feature type="transmembrane region" description="Helical" evidence="5">
    <location>
        <begin position="204"/>
        <end position="224"/>
    </location>
</feature>
<evidence type="ECO:0000256" key="1">
    <source>
        <dbReference type="ARBA" id="ARBA00004651"/>
    </source>
</evidence>
<keyword evidence="3 5" id="KW-1133">Transmembrane helix</keyword>
<keyword evidence="8" id="KW-1185">Reference proteome</keyword>
<feature type="transmembrane region" description="Helical" evidence="5">
    <location>
        <begin position="363"/>
        <end position="383"/>
    </location>
</feature>
<dbReference type="SUPFAM" id="SSF103473">
    <property type="entry name" value="MFS general substrate transporter"/>
    <property type="match status" value="1"/>
</dbReference>
<feature type="transmembrane region" description="Helical" evidence="5">
    <location>
        <begin position="244"/>
        <end position="266"/>
    </location>
</feature>
<dbReference type="PANTHER" id="PTHR23508">
    <property type="entry name" value="CARBOXYLIC ACID TRANSPORTER PROTEIN HOMOLOG"/>
    <property type="match status" value="1"/>
</dbReference>
<dbReference type="Gene3D" id="1.20.1250.20">
    <property type="entry name" value="MFS general substrate transporter like domains"/>
    <property type="match status" value="2"/>
</dbReference>
<evidence type="ECO:0000256" key="4">
    <source>
        <dbReference type="ARBA" id="ARBA00023136"/>
    </source>
</evidence>
<dbReference type="InterPro" id="IPR005829">
    <property type="entry name" value="Sugar_transporter_CS"/>
</dbReference>
<comment type="caution">
    <text evidence="7">The sequence shown here is derived from an EMBL/GenBank/DDBJ whole genome shotgun (WGS) entry which is preliminary data.</text>
</comment>
<feature type="domain" description="Major facilitator superfamily (MFS) profile" evidence="6">
    <location>
        <begin position="1"/>
        <end position="387"/>
    </location>
</feature>
<evidence type="ECO:0000313" key="8">
    <source>
        <dbReference type="Proteomes" id="UP001327093"/>
    </source>
</evidence>
<feature type="transmembrane region" description="Helical" evidence="5">
    <location>
        <begin position="339"/>
        <end position="357"/>
    </location>
</feature>
<dbReference type="Pfam" id="PF07690">
    <property type="entry name" value="MFS_1"/>
    <property type="match status" value="1"/>
</dbReference>
<feature type="transmembrane region" description="Helical" evidence="5">
    <location>
        <begin position="152"/>
        <end position="171"/>
    </location>
</feature>
<feature type="transmembrane region" description="Helical" evidence="5">
    <location>
        <begin position="273"/>
        <end position="293"/>
    </location>
</feature>
<feature type="transmembrane region" description="Helical" evidence="5">
    <location>
        <begin position="128"/>
        <end position="146"/>
    </location>
</feature>
<feature type="transmembrane region" description="Helical" evidence="5">
    <location>
        <begin position="86"/>
        <end position="107"/>
    </location>
</feature>
<evidence type="ECO:0000256" key="3">
    <source>
        <dbReference type="ARBA" id="ARBA00022989"/>
    </source>
</evidence>
<keyword evidence="4 5" id="KW-0472">Membrane</keyword>
<organism evidence="7 8">
    <name type="scientific">Saccharopolyspora mangrovi</name>
    <dbReference type="NCBI Taxonomy" id="3082379"/>
    <lineage>
        <taxon>Bacteria</taxon>
        <taxon>Bacillati</taxon>
        <taxon>Actinomycetota</taxon>
        <taxon>Actinomycetes</taxon>
        <taxon>Pseudonocardiales</taxon>
        <taxon>Pseudonocardiaceae</taxon>
        <taxon>Saccharopolyspora</taxon>
    </lineage>
</organism>
<dbReference type="Proteomes" id="UP001327093">
    <property type="component" value="Unassembled WGS sequence"/>
</dbReference>
<feature type="transmembrane region" description="Helical" evidence="5">
    <location>
        <begin position="62"/>
        <end position="80"/>
    </location>
</feature>
<evidence type="ECO:0000256" key="2">
    <source>
        <dbReference type="ARBA" id="ARBA00022692"/>
    </source>
</evidence>
<keyword evidence="2 5" id="KW-0812">Transmembrane</keyword>
<evidence type="ECO:0000256" key="5">
    <source>
        <dbReference type="SAM" id="Phobius"/>
    </source>
</evidence>
<evidence type="ECO:0000259" key="6">
    <source>
        <dbReference type="PROSITE" id="PS50850"/>
    </source>
</evidence>
<name>A0ABU6AF14_9PSEU</name>
<evidence type="ECO:0000313" key="7">
    <source>
        <dbReference type="EMBL" id="MEB3370036.1"/>
    </source>
</evidence>
<dbReference type="PROSITE" id="PS00217">
    <property type="entry name" value="SUGAR_TRANSPORT_2"/>
    <property type="match status" value="1"/>
</dbReference>
<dbReference type="InterPro" id="IPR020846">
    <property type="entry name" value="MFS_dom"/>
</dbReference>
<proteinExistence type="predicted"/>
<dbReference type="InterPro" id="IPR036259">
    <property type="entry name" value="MFS_trans_sf"/>
</dbReference>
<dbReference type="EMBL" id="JAWLNX010000016">
    <property type="protein sequence ID" value="MEB3370036.1"/>
    <property type="molecule type" value="Genomic_DNA"/>
</dbReference>
<dbReference type="PROSITE" id="PS50850">
    <property type="entry name" value="MFS"/>
    <property type="match status" value="1"/>
</dbReference>
<sequence>MASYLDSAALVGSGIAISVLYAGELGLTPAIIGAVLACQQFSFAAGALFGGRLGDRFGRRRVLTLALVVFAVGAAVLGSASATWMLYPGAILTGLGIGADLPVALALANEAAPRKRKGSMVSLSQVQWGLGIVSVQLVVSFVGHLGAPGARIIFWSLVGVAVLVLLLRISLPESQEWLTARSAAPTDAVTPSVVRIRQIFRRPIVFAVLATGIYYATWNVGASINGKYQSYLWTKLAGGDIETLSRLAVIATVLSFLASVLFMTVVDSRWRRLFATLGTVLILVSWAPLALFGASQVSILFVVFLFVLGSSFAGEPLYKVWAQELIPTLLRGTTQGATMAFTRIIAATLALVVPTMLTTMPRTVFIGIFVCAVISALVGLLWIPRLHRPLEPAPATTEAIKEGSA</sequence>
<accession>A0ABU6AF14</accession>
<gene>
    <name evidence="7" type="ORF">R4I43_21740</name>
</gene>